<feature type="domain" description="FAD/NAD(P)-binding" evidence="6">
    <location>
        <begin position="151"/>
        <end position="458"/>
    </location>
</feature>
<dbReference type="Pfam" id="PF07992">
    <property type="entry name" value="Pyr_redox_2"/>
    <property type="match status" value="1"/>
</dbReference>
<dbReference type="RefSeq" id="WP_147083247.1">
    <property type="nucleotide sequence ID" value="NZ_VOQR01000001.1"/>
</dbReference>
<keyword evidence="1" id="KW-0004">4Fe-4S</keyword>
<evidence type="ECO:0000259" key="7">
    <source>
        <dbReference type="Pfam" id="PF14691"/>
    </source>
</evidence>
<evidence type="ECO:0000256" key="4">
    <source>
        <dbReference type="ARBA" id="ARBA00023004"/>
    </source>
</evidence>
<evidence type="ECO:0000313" key="9">
    <source>
        <dbReference type="Proteomes" id="UP000321250"/>
    </source>
</evidence>
<keyword evidence="3" id="KW-0560">Oxidoreductase</keyword>
<dbReference type="PANTHER" id="PTHR42783">
    <property type="entry name" value="GLUTAMATE SYNTHASE [NADPH] SMALL CHAIN"/>
    <property type="match status" value="1"/>
</dbReference>
<organism evidence="8 9">
    <name type="scientific">Sphingomonas ginsenosidivorax</name>
    <dbReference type="NCBI Taxonomy" id="862135"/>
    <lineage>
        <taxon>Bacteria</taxon>
        <taxon>Pseudomonadati</taxon>
        <taxon>Pseudomonadota</taxon>
        <taxon>Alphaproteobacteria</taxon>
        <taxon>Sphingomonadales</taxon>
        <taxon>Sphingomonadaceae</taxon>
        <taxon>Sphingomonas</taxon>
    </lineage>
</organism>
<sequence length="480" mass="51471">MANESMLKFVGREQSYPGKREAEIRAEDFREIADRYAVVQAEDQAGRCSQCGVPYCSVHCPLHNHIPDWLRLTAEGRLREAYELSNATSTMPEICGRICPQDRLCEGNCVIEFTGHGAVTIGSVEKFITDTAWENGWVEPLVPGTSRGQSVGVIGAGPAGLTAAEYLRGHGYDVHVYDRYDRAGGLLTYGIPGFKLEKPIVMRRVERLKAAGIVFHEGFAVGDDASLDDLRQRHDAILIATGVYKARAMDLPGAGSNGVVAALDFLVASNRKGFGDAVPAFDDGSLNAEGKDVVVIGGGDTAMDCVRTAIRQGAKSVKCLYRRDRANMPGSQREVANAEEEGVEFVWLSGPQSFDGGDTVSSVTVRKMRLGAPDASGRRAPEPDPAGDYAVDADLVIKALGFDAEDLPTLFATPELGVSRWGTVLVDGKTLMTSLDGVFAAGDIVRGASLVVWAIRDGRDVAATMHKWLKAKAASARHAA</sequence>
<name>A0A5C6UHQ2_9SPHN</name>
<dbReference type="Pfam" id="PF14691">
    <property type="entry name" value="Fer4_20"/>
    <property type="match status" value="1"/>
</dbReference>
<dbReference type="InterPro" id="IPR036188">
    <property type="entry name" value="FAD/NAD-bd_sf"/>
</dbReference>
<dbReference type="GO" id="GO:0051539">
    <property type="term" value="F:4 iron, 4 sulfur cluster binding"/>
    <property type="evidence" value="ECO:0007669"/>
    <property type="project" value="UniProtKB-KW"/>
</dbReference>
<dbReference type="GO" id="GO:0016491">
    <property type="term" value="F:oxidoreductase activity"/>
    <property type="evidence" value="ECO:0007669"/>
    <property type="project" value="UniProtKB-KW"/>
</dbReference>
<keyword evidence="5" id="KW-0411">Iron-sulfur</keyword>
<accession>A0A5C6UHQ2</accession>
<keyword evidence="4" id="KW-0408">Iron</keyword>
<dbReference type="Gene3D" id="3.50.50.60">
    <property type="entry name" value="FAD/NAD(P)-binding domain"/>
    <property type="match status" value="2"/>
</dbReference>
<evidence type="ECO:0000256" key="5">
    <source>
        <dbReference type="ARBA" id="ARBA00023014"/>
    </source>
</evidence>
<dbReference type="SUPFAM" id="SSF46548">
    <property type="entry name" value="alpha-helical ferredoxin"/>
    <property type="match status" value="1"/>
</dbReference>
<dbReference type="Proteomes" id="UP000321250">
    <property type="component" value="Unassembled WGS sequence"/>
</dbReference>
<keyword evidence="9" id="KW-1185">Reference proteome</keyword>
<dbReference type="GO" id="GO:0046872">
    <property type="term" value="F:metal ion binding"/>
    <property type="evidence" value="ECO:0007669"/>
    <property type="project" value="UniProtKB-KW"/>
</dbReference>
<dbReference type="PANTHER" id="PTHR42783:SF3">
    <property type="entry name" value="GLUTAMATE SYNTHASE [NADPH] SMALL CHAIN-RELATED"/>
    <property type="match status" value="1"/>
</dbReference>
<evidence type="ECO:0000256" key="2">
    <source>
        <dbReference type="ARBA" id="ARBA00022723"/>
    </source>
</evidence>
<evidence type="ECO:0000259" key="6">
    <source>
        <dbReference type="Pfam" id="PF07992"/>
    </source>
</evidence>
<gene>
    <name evidence="8" type="ORF">FSB78_14155</name>
</gene>
<keyword evidence="2" id="KW-0479">Metal-binding</keyword>
<dbReference type="SUPFAM" id="SSF51971">
    <property type="entry name" value="Nucleotide-binding domain"/>
    <property type="match status" value="1"/>
</dbReference>
<dbReference type="InterPro" id="IPR023753">
    <property type="entry name" value="FAD/NAD-binding_dom"/>
</dbReference>
<comment type="caution">
    <text evidence="8">The sequence shown here is derived from an EMBL/GenBank/DDBJ whole genome shotgun (WGS) entry which is preliminary data.</text>
</comment>
<dbReference type="InterPro" id="IPR006006">
    <property type="entry name" value="GltD-like"/>
</dbReference>
<evidence type="ECO:0000256" key="1">
    <source>
        <dbReference type="ARBA" id="ARBA00022485"/>
    </source>
</evidence>
<dbReference type="Gene3D" id="1.10.1060.10">
    <property type="entry name" value="Alpha-helical ferredoxin"/>
    <property type="match status" value="1"/>
</dbReference>
<dbReference type="AlphaFoldDB" id="A0A5C6UHQ2"/>
<evidence type="ECO:0000313" key="8">
    <source>
        <dbReference type="EMBL" id="TXC71970.1"/>
    </source>
</evidence>
<feature type="domain" description="Dihydroprymidine dehydrogenase" evidence="7">
    <location>
        <begin position="25"/>
        <end position="136"/>
    </location>
</feature>
<proteinExistence type="predicted"/>
<dbReference type="OrthoDB" id="9803192at2"/>
<dbReference type="PRINTS" id="PR00419">
    <property type="entry name" value="ADXRDTASE"/>
</dbReference>
<evidence type="ECO:0000256" key="3">
    <source>
        <dbReference type="ARBA" id="ARBA00023002"/>
    </source>
</evidence>
<dbReference type="InterPro" id="IPR009051">
    <property type="entry name" value="Helical_ferredxn"/>
</dbReference>
<protein>
    <submittedName>
        <fullName evidence="8">NAD(P)-dependent oxidoreductase</fullName>
    </submittedName>
</protein>
<dbReference type="NCBIfam" id="TIGR01318">
    <property type="entry name" value="gltD_gamma_fam"/>
    <property type="match status" value="1"/>
</dbReference>
<dbReference type="InterPro" id="IPR028261">
    <property type="entry name" value="DPD_II"/>
</dbReference>
<dbReference type="EMBL" id="VOQR01000001">
    <property type="protein sequence ID" value="TXC71970.1"/>
    <property type="molecule type" value="Genomic_DNA"/>
</dbReference>
<reference evidence="8 9" key="1">
    <citation type="journal article" date="2013" name="Antonie Van Leeuwenhoek">
        <title>Sphingomonas ginsenosidivorax sp. nov., with the ability to transform ginsenosides.</title>
        <authorList>
            <person name="Jin X.F."/>
            <person name="Kim J.K."/>
            <person name="Liu Q.M."/>
            <person name="Kang M.S."/>
            <person name="He D."/>
            <person name="Jin F.X."/>
            <person name="Kim S.C."/>
            <person name="Im W.T."/>
        </authorList>
    </citation>
    <scope>NUCLEOTIDE SEQUENCE [LARGE SCALE GENOMIC DNA]</scope>
    <source>
        <strain evidence="8 9">KHI67</strain>
    </source>
</reference>